<dbReference type="Pfam" id="PF08724">
    <property type="entry name" value="Rep_N"/>
    <property type="match status" value="1"/>
</dbReference>
<dbReference type="Gene3D" id="3.40.50.300">
    <property type="entry name" value="P-loop containing nucleotide triphosphate hydrolases"/>
    <property type="match status" value="1"/>
</dbReference>
<accession>A0A089VLV1</accession>
<evidence type="ECO:0000256" key="12">
    <source>
        <dbReference type="PROSITE-ProRule" id="PRU01366"/>
    </source>
</evidence>
<dbReference type="GO" id="GO:0046872">
    <property type="term" value="F:metal ion binding"/>
    <property type="evidence" value="ECO:0007669"/>
    <property type="project" value="UniProtKB-KW"/>
</dbReference>
<dbReference type="Gene3D" id="3.40.1310.20">
    <property type="match status" value="1"/>
</dbReference>
<feature type="region of interest" description="Disordered" evidence="13">
    <location>
        <begin position="493"/>
        <end position="515"/>
    </location>
</feature>
<protein>
    <submittedName>
        <fullName evidence="16">REP protein</fullName>
    </submittedName>
</protein>
<keyword evidence="3 12" id="KW-0235">DNA replication</keyword>
<feature type="domain" description="SF3 helicase" evidence="14">
    <location>
        <begin position="295"/>
        <end position="465"/>
    </location>
</feature>
<evidence type="ECO:0000256" key="7">
    <source>
        <dbReference type="ARBA" id="ARBA00022759"/>
    </source>
</evidence>
<dbReference type="SUPFAM" id="SSF55464">
    <property type="entry name" value="Origin of replication-binding domain, RBD-like"/>
    <property type="match status" value="1"/>
</dbReference>
<evidence type="ECO:0000256" key="11">
    <source>
        <dbReference type="ARBA" id="ARBA00023125"/>
    </source>
</evidence>
<evidence type="ECO:0000256" key="13">
    <source>
        <dbReference type="SAM" id="MobiDB-lite"/>
    </source>
</evidence>
<keyword evidence="6 12" id="KW-0547">Nucleotide-binding</keyword>
<dbReference type="GO" id="GO:0019079">
    <property type="term" value="P:viral genome replication"/>
    <property type="evidence" value="ECO:0007669"/>
    <property type="project" value="InterPro"/>
</dbReference>
<sequence>MALSRPLQISSDKFYEVIIRLPSDIDQDVPGLSLNFVEWLSTGVWEPTGIWNMEHVNLPMVTLADKIKNIFIQRWNQFNQDETDFFFQLEEGSEYIHLHCCIAQGNVRSFVLGRYMSQIKDSILRDVYEGKQVKIPDWFSITKTKRGGQNKTVTAAYILHYLIPKKQPELQWAFTNMPLFTAAALCLQKRQELLDAFQESEMNAVVQEDQASTAAPLISNRAAKNYSNLVDWLIEMGITSEKQWLTENKESYRSFQATSSNNRQVKAALENARAEMLLTKTATDYLIGKDPVLDITKNRIYQILKLNNYNPQYVGSILCGWVKREFNKRNAIWLYGPATTGKTNIAEAIAHAVPFYGCVNWTNENFPFNDCVDKMLIWWEEGKMTNKVVESAKAILGGSAVRVDQKCKGSVCIEPTPVIITSNTDMCMIVDGNSTTMEHRIPLEERMFQIILSHKLEGNFGKISKKEVKEFFKWANDNLVPVVSEFKVPTNEQTKLTEPVPERANEPSEPPKIWAPPTREELEEILRASPELFASVAPLPSSPERSPKRKKTRGDYQVRCAMHSLDNSMNVFECLECERANFPEFQSLGENFCNQHGWYGCAFCNELRDDMNEIEHVFAIDDMENEQ</sequence>
<dbReference type="InterPro" id="IPR001257">
    <property type="entry name" value="Parvovirus_NS1_helicase"/>
</dbReference>
<dbReference type="GO" id="GO:0016787">
    <property type="term" value="F:hydrolase activity"/>
    <property type="evidence" value="ECO:0007669"/>
    <property type="project" value="UniProtKB-KW"/>
</dbReference>
<keyword evidence="10 12" id="KW-0190">Covalent protein-DNA linkage</keyword>
<dbReference type="PROSITE" id="PS51206">
    <property type="entry name" value="SF3_HELICASE_1"/>
    <property type="match status" value="1"/>
</dbReference>
<evidence type="ECO:0000256" key="6">
    <source>
        <dbReference type="ARBA" id="ARBA00022741"/>
    </source>
</evidence>
<evidence type="ECO:0000256" key="8">
    <source>
        <dbReference type="ARBA" id="ARBA00022801"/>
    </source>
</evidence>
<reference evidence="16 17" key="1">
    <citation type="submission" date="2014-07" db="EMBL/GenBank/DDBJ databases">
        <title>Complete Genome Sequence Analysis of a Muscovy duck parvovirus from Guangxi Muscovy Ducks.</title>
        <authorList>
            <person name="Zhao H."/>
            <person name="Xie Z.X."/>
            <person name="Xie L.J."/>
            <person name="Deng X.W."/>
            <person name="Xie Z.Q."/>
            <person name="Luo S.S."/>
            <person name="Huang L."/>
            <person name="Huang J.L."/>
        </authorList>
    </citation>
    <scope>NUCLEOTIDE SEQUENCE [LARGE SCALE GENOMIC DNA]</scope>
    <source>
        <strain evidence="16">MDPV-GX5</strain>
    </source>
</reference>
<evidence type="ECO:0000259" key="15">
    <source>
        <dbReference type="PROSITE" id="PS52022"/>
    </source>
</evidence>
<dbReference type="GO" id="GO:0005524">
    <property type="term" value="F:ATP binding"/>
    <property type="evidence" value="ECO:0007669"/>
    <property type="project" value="UniProtKB-KW"/>
</dbReference>
<name>A0A089VLV1_9VIRU</name>
<organism evidence="16 17">
    <name type="scientific">Muscovy duck parvovirus</name>
    <dbReference type="NCBI Taxonomy" id="37325"/>
    <lineage>
        <taxon>Viruses</taxon>
        <taxon>Monodnaviria</taxon>
        <taxon>Shotokuvirae</taxon>
        <taxon>Cossaviricota</taxon>
        <taxon>Quintoviricetes</taxon>
        <taxon>Piccovirales</taxon>
        <taxon>Parvoviridae</taxon>
        <taxon>Parvovirinae</taxon>
        <taxon>Dependoparvovirus</taxon>
        <taxon>Dependoparvovirus anseriform1</taxon>
    </lineage>
</organism>
<dbReference type="GO" id="GO:0006260">
    <property type="term" value="P:DNA replication"/>
    <property type="evidence" value="ECO:0007669"/>
    <property type="project" value="UniProtKB-UniRule"/>
</dbReference>
<dbReference type="SUPFAM" id="SSF52540">
    <property type="entry name" value="P-loop containing nucleoside triphosphate hydrolases"/>
    <property type="match status" value="1"/>
</dbReference>
<gene>
    <name evidence="16" type="primary">rep</name>
</gene>
<keyword evidence="8 12" id="KW-0378">Hydrolase</keyword>
<evidence type="ECO:0000259" key="14">
    <source>
        <dbReference type="PROSITE" id="PS51206"/>
    </source>
</evidence>
<evidence type="ECO:0000256" key="5">
    <source>
        <dbReference type="ARBA" id="ARBA00022723"/>
    </source>
</evidence>
<keyword evidence="4 12" id="KW-0540">Nuclease</keyword>
<feature type="active site" description="For nuclease activity" evidence="12">
    <location>
        <position position="161"/>
    </location>
</feature>
<evidence type="ECO:0000256" key="9">
    <source>
        <dbReference type="ARBA" id="ARBA00022840"/>
    </source>
</evidence>
<evidence type="ECO:0000256" key="10">
    <source>
        <dbReference type="ARBA" id="ARBA00023124"/>
    </source>
</evidence>
<feature type="short sequence motif" description="RCR-3" evidence="12">
    <location>
        <begin position="161"/>
        <end position="165"/>
    </location>
</feature>
<proteinExistence type="predicted"/>
<dbReference type="InterPro" id="IPR014835">
    <property type="entry name" value="NS1-Nuc"/>
</dbReference>
<dbReference type="Pfam" id="PF01057">
    <property type="entry name" value="Parvo_NS1"/>
    <property type="match status" value="1"/>
</dbReference>
<feature type="short sequence motif" description="RCR-2" evidence="12">
    <location>
        <begin position="97"/>
        <end position="99"/>
    </location>
</feature>
<dbReference type="Gene3D" id="1.10.10.950">
    <property type="match status" value="1"/>
</dbReference>
<dbReference type="PROSITE" id="PS52022">
    <property type="entry name" value="PV_NS1_NUC"/>
    <property type="match status" value="1"/>
</dbReference>
<evidence type="ECO:0000256" key="2">
    <source>
        <dbReference type="ARBA" id="ARBA00022562"/>
    </source>
</evidence>
<evidence type="ECO:0000313" key="16">
    <source>
        <dbReference type="EMBL" id="AIR74893.1"/>
    </source>
</evidence>
<dbReference type="GO" id="GO:0003677">
    <property type="term" value="F:DNA binding"/>
    <property type="evidence" value="ECO:0007669"/>
    <property type="project" value="UniProtKB-UniRule"/>
</dbReference>
<evidence type="ECO:0000256" key="3">
    <source>
        <dbReference type="ARBA" id="ARBA00022705"/>
    </source>
</evidence>
<keyword evidence="2 12" id="KW-1048">Host nucleus</keyword>
<dbReference type="InterPro" id="IPR014015">
    <property type="entry name" value="Helicase_SF3_DNA-vir"/>
</dbReference>
<dbReference type="Proteomes" id="UP000163025">
    <property type="component" value="Genome"/>
</dbReference>
<dbReference type="EMBL" id="KM093740">
    <property type="protein sequence ID" value="AIR74893.1"/>
    <property type="molecule type" value="Genomic_DNA"/>
</dbReference>
<dbReference type="InterPro" id="IPR049901">
    <property type="entry name" value="PV_NS1-NUC"/>
</dbReference>
<keyword evidence="5" id="KW-0479">Metal-binding</keyword>
<keyword evidence="9" id="KW-0067">ATP-binding</keyword>
<dbReference type="InterPro" id="IPR027417">
    <property type="entry name" value="P-loop_NTPase"/>
</dbReference>
<dbReference type="GO" id="GO:0004519">
    <property type="term" value="F:endonuclease activity"/>
    <property type="evidence" value="ECO:0007669"/>
    <property type="project" value="UniProtKB-UniRule"/>
</dbReference>
<comment type="subcellular location">
    <subcellularLocation>
        <location evidence="1 12">Host nucleus</location>
    </subcellularLocation>
</comment>
<evidence type="ECO:0000256" key="4">
    <source>
        <dbReference type="ARBA" id="ARBA00022722"/>
    </source>
</evidence>
<feature type="domain" description="PV NS1-Nuc" evidence="15">
    <location>
        <begin position="10"/>
        <end position="204"/>
    </location>
</feature>
<dbReference type="GO" id="GO:0042025">
    <property type="term" value="C:host cell nucleus"/>
    <property type="evidence" value="ECO:0007669"/>
    <property type="project" value="UniProtKB-SubCell"/>
</dbReference>
<keyword evidence="11 12" id="KW-0238">DNA-binding</keyword>
<evidence type="ECO:0000256" key="1">
    <source>
        <dbReference type="ARBA" id="ARBA00004147"/>
    </source>
</evidence>
<keyword evidence="7 12" id="KW-0255">Endonuclease</keyword>
<evidence type="ECO:0000313" key="17">
    <source>
        <dbReference type="Proteomes" id="UP000163025"/>
    </source>
</evidence>